<dbReference type="EMBL" id="CAJPIN010001469">
    <property type="protein sequence ID" value="CAG2054577.1"/>
    <property type="molecule type" value="Genomic_DNA"/>
</dbReference>
<dbReference type="Gene3D" id="3.40.720.10">
    <property type="entry name" value="Alkaline Phosphatase, subunit A"/>
    <property type="match status" value="1"/>
</dbReference>
<dbReference type="InterPro" id="IPR017850">
    <property type="entry name" value="Alkaline_phosphatase_core_sf"/>
</dbReference>
<evidence type="ECO:0000313" key="1">
    <source>
        <dbReference type="EMBL" id="CAG2054577.1"/>
    </source>
</evidence>
<protein>
    <recommendedName>
        <fullName evidence="3">Sulfatase N-terminal domain-containing protein</fullName>
    </recommendedName>
</protein>
<evidence type="ECO:0008006" key="3">
    <source>
        <dbReference type="Google" id="ProtNLM"/>
    </source>
</evidence>
<organism evidence="1 2">
    <name type="scientific">Timema podura</name>
    <name type="common">Walking stick</name>
    <dbReference type="NCBI Taxonomy" id="61482"/>
    <lineage>
        <taxon>Eukaryota</taxon>
        <taxon>Metazoa</taxon>
        <taxon>Ecdysozoa</taxon>
        <taxon>Arthropoda</taxon>
        <taxon>Hexapoda</taxon>
        <taxon>Insecta</taxon>
        <taxon>Pterygota</taxon>
        <taxon>Neoptera</taxon>
        <taxon>Polyneoptera</taxon>
        <taxon>Phasmatodea</taxon>
        <taxon>Timematodea</taxon>
        <taxon>Timematoidea</taxon>
        <taxon>Timematidae</taxon>
        <taxon>Timema</taxon>
    </lineage>
</organism>
<reference evidence="1" key="1">
    <citation type="submission" date="2021-03" db="EMBL/GenBank/DDBJ databases">
        <authorList>
            <person name="Tran Van P."/>
        </authorList>
    </citation>
    <scope>NUCLEOTIDE SEQUENCE</scope>
</reference>
<proteinExistence type="predicted"/>
<dbReference type="PANTHER" id="PTHR10974">
    <property type="entry name" value="FI08016P-RELATED"/>
    <property type="match status" value="1"/>
</dbReference>
<dbReference type="PANTHER" id="PTHR10974:SF1">
    <property type="entry name" value="FI08016P-RELATED"/>
    <property type="match status" value="1"/>
</dbReference>
<evidence type="ECO:0000313" key="2">
    <source>
        <dbReference type="Proteomes" id="UP001153148"/>
    </source>
</evidence>
<dbReference type="Pfam" id="PF02995">
    <property type="entry name" value="DUF229"/>
    <property type="match status" value="2"/>
</dbReference>
<name>A0ABN7NJ75_TIMPD</name>
<accession>A0ABN7NJ75</accession>
<comment type="caution">
    <text evidence="1">The sequence shown here is derived from an EMBL/GenBank/DDBJ whole genome shotgun (WGS) entry which is preliminary data.</text>
</comment>
<dbReference type="Proteomes" id="UP001153148">
    <property type="component" value="Unassembled WGS sequence"/>
</dbReference>
<keyword evidence="2" id="KW-1185">Reference proteome</keyword>
<dbReference type="SUPFAM" id="SSF53649">
    <property type="entry name" value="Alkaline phosphatase-like"/>
    <property type="match status" value="1"/>
</dbReference>
<feature type="non-terminal residue" evidence="1">
    <location>
        <position position="1"/>
    </location>
</feature>
<feature type="non-terminal residue" evidence="1">
    <location>
        <position position="415"/>
    </location>
</feature>
<dbReference type="InterPro" id="IPR004245">
    <property type="entry name" value="DUF229"/>
</dbReference>
<sequence>LQIPKNAKNILSKKSGYLVYTRGCHIPDLNPFDRHVKRFYHKESPINCSQNKPPNLVGSNLTALFIIRSALGFYNVSDVEKLQCCYQTFWRVNENKIKYSSDCQTFVKELHISEEFVKVKCSYEGLNIFTYYYAFTPLKKKVEERCQKKNIIPKEAVSLLVLGIDSVSRLNLYRQMPRTVALLKEIKATEISSVTHDYMNHAQQADQLCEDFIRSESNSYHFNKTVLVFLSDHGVRWGGIRQTFQGHLEERLPFLFFYFPKWFREKYSSALNNMRRNSRLLTTPFDLHETFKDLSNLRLIENDLIKKRSNELKTLATFPRGTSLFLPLDEGRTCSKAGIDPHWCTCLESHALATKSLKAQISAKVVIVHLNKLLKPYHACSSLRLSKILDASIKVPLLSQHKSHTIEDCVVVCHN</sequence>
<gene>
    <name evidence="1" type="ORF">TPAB3V08_LOCUS1598</name>
</gene>